<proteinExistence type="predicted"/>
<dbReference type="AlphaFoldDB" id="A0A9P8K3A1"/>
<dbReference type="SUPFAM" id="SSF56219">
    <property type="entry name" value="DNase I-like"/>
    <property type="match status" value="1"/>
</dbReference>
<organism evidence="4 5">
    <name type="scientific">Aureobasidium melanogenum</name>
    <name type="common">Aureobasidium pullulans var. melanogenum</name>
    <dbReference type="NCBI Taxonomy" id="46634"/>
    <lineage>
        <taxon>Eukaryota</taxon>
        <taxon>Fungi</taxon>
        <taxon>Dikarya</taxon>
        <taxon>Ascomycota</taxon>
        <taxon>Pezizomycotina</taxon>
        <taxon>Dothideomycetes</taxon>
        <taxon>Dothideomycetidae</taxon>
        <taxon>Dothideales</taxon>
        <taxon>Saccotheciaceae</taxon>
        <taxon>Aureobasidium</taxon>
    </lineage>
</organism>
<dbReference type="InterPro" id="IPR005135">
    <property type="entry name" value="Endo/exonuclease/phosphatase"/>
</dbReference>
<feature type="domain" description="Endonuclease/exonuclease/phosphatase" evidence="3">
    <location>
        <begin position="14"/>
        <end position="80"/>
    </location>
</feature>
<dbReference type="GO" id="GO:0003824">
    <property type="term" value="F:catalytic activity"/>
    <property type="evidence" value="ECO:0007669"/>
    <property type="project" value="InterPro"/>
</dbReference>
<comment type="caution">
    <text evidence="4">The sequence shown here is derived from an EMBL/GenBank/DDBJ whole genome shotgun (WGS) entry which is preliminary data.</text>
</comment>
<evidence type="ECO:0000313" key="4">
    <source>
        <dbReference type="EMBL" id="KAH0210592.1"/>
    </source>
</evidence>
<feature type="coiled-coil region" evidence="1">
    <location>
        <begin position="167"/>
        <end position="215"/>
    </location>
</feature>
<feature type="non-terminal residue" evidence="4">
    <location>
        <position position="384"/>
    </location>
</feature>
<sequence>MGGFAALKDDGRRDEAGEILRFIEEYGLQSLLRPGTVTWEHQTRGAYSTVDVILATAAVAESLTRCGVYTVDHGSDHVAVDIVIDLTPQRYPQREGKRLYKTADWEKIEEEIRDAIREAPAIEQLQTVTDLDEESDRFMRAILATIDQHTQRAKPSPYAKRWWTPTLTTLRQTMTALRNRVTTLRRRTESVEEAKANLHRARQRYSQEIQKQKKAHWKDFLNDPNNIWKANAYTKLANAGTTIPTLATSEGVARKDEEKAKMLMETFFPVPPEPQRERQTADRGNRDNRDHRNHRDDQDSQNTRSIQAPPTTPEITLTEIEYAIWSSSPEKAAGEDEITFAGIHPAPAPAAELAYSEDRSPAQTGQAELHAAEGIQAYITSPDH</sequence>
<evidence type="ECO:0000259" key="3">
    <source>
        <dbReference type="Pfam" id="PF14529"/>
    </source>
</evidence>
<protein>
    <recommendedName>
        <fullName evidence="3">Endonuclease/exonuclease/phosphatase domain-containing protein</fullName>
    </recommendedName>
</protein>
<evidence type="ECO:0000256" key="2">
    <source>
        <dbReference type="SAM" id="MobiDB-lite"/>
    </source>
</evidence>
<evidence type="ECO:0000256" key="1">
    <source>
        <dbReference type="SAM" id="Coils"/>
    </source>
</evidence>
<keyword evidence="1" id="KW-0175">Coiled coil</keyword>
<reference evidence="4" key="2">
    <citation type="submission" date="2021-08" db="EMBL/GenBank/DDBJ databases">
        <authorList>
            <person name="Gostincar C."/>
            <person name="Sun X."/>
            <person name="Song Z."/>
            <person name="Gunde-Cimerman N."/>
        </authorList>
    </citation>
    <scope>NUCLEOTIDE SEQUENCE</scope>
    <source>
        <strain evidence="4">EXF-8016</strain>
    </source>
</reference>
<dbReference type="Pfam" id="PF14529">
    <property type="entry name" value="Exo_endo_phos_2"/>
    <property type="match status" value="1"/>
</dbReference>
<evidence type="ECO:0000313" key="5">
    <source>
        <dbReference type="Proteomes" id="UP000767238"/>
    </source>
</evidence>
<dbReference type="EMBL" id="JAHFYH010000161">
    <property type="protein sequence ID" value="KAH0210592.1"/>
    <property type="molecule type" value="Genomic_DNA"/>
</dbReference>
<gene>
    <name evidence="4" type="ORF">KCV03_g9980</name>
</gene>
<dbReference type="Gene3D" id="3.60.10.10">
    <property type="entry name" value="Endonuclease/exonuclease/phosphatase"/>
    <property type="match status" value="1"/>
</dbReference>
<dbReference type="InterPro" id="IPR036691">
    <property type="entry name" value="Endo/exonu/phosph_ase_sf"/>
</dbReference>
<dbReference type="Proteomes" id="UP000767238">
    <property type="component" value="Unassembled WGS sequence"/>
</dbReference>
<name>A0A9P8K3A1_AURME</name>
<feature type="compositionally biased region" description="Basic and acidic residues" evidence="2">
    <location>
        <begin position="274"/>
        <end position="298"/>
    </location>
</feature>
<reference evidence="4" key="1">
    <citation type="journal article" date="2021" name="J Fungi (Basel)">
        <title>Virulence traits and population genomics of the black yeast Aureobasidium melanogenum.</title>
        <authorList>
            <person name="Cernosa A."/>
            <person name="Sun X."/>
            <person name="Gostincar C."/>
            <person name="Fang C."/>
            <person name="Gunde-Cimerman N."/>
            <person name="Song Z."/>
        </authorList>
    </citation>
    <scope>NUCLEOTIDE SEQUENCE</scope>
    <source>
        <strain evidence="4">EXF-8016</strain>
    </source>
</reference>
<feature type="region of interest" description="Disordered" evidence="2">
    <location>
        <begin position="266"/>
        <end position="316"/>
    </location>
</feature>
<accession>A0A9P8K3A1</accession>